<dbReference type="PROSITE" id="PS51197">
    <property type="entry name" value="HTH_RRF2_2"/>
    <property type="match status" value="1"/>
</dbReference>
<dbReference type="InterPro" id="IPR036390">
    <property type="entry name" value="WH_DNA-bd_sf"/>
</dbReference>
<dbReference type="RefSeq" id="WP_184747707.1">
    <property type="nucleotide sequence ID" value="NZ_JACHGJ010000006.1"/>
</dbReference>
<dbReference type="InterPro" id="IPR030489">
    <property type="entry name" value="TR_Rrf2-type_CS"/>
</dbReference>
<name>A0A841RDK2_9SPIO</name>
<dbReference type="AlphaFoldDB" id="A0A841RDK2"/>
<dbReference type="InterPro" id="IPR036388">
    <property type="entry name" value="WH-like_DNA-bd_sf"/>
</dbReference>
<evidence type="ECO:0000313" key="2">
    <source>
        <dbReference type="Proteomes" id="UP000587760"/>
    </source>
</evidence>
<dbReference type="InterPro" id="IPR000944">
    <property type="entry name" value="Tscrpt_reg_Rrf2"/>
</dbReference>
<accession>A0A841RDK2</accession>
<dbReference type="Pfam" id="PF02082">
    <property type="entry name" value="Rrf2"/>
    <property type="match status" value="1"/>
</dbReference>
<dbReference type="EMBL" id="JACHGJ010000006">
    <property type="protein sequence ID" value="MBB6481461.1"/>
    <property type="molecule type" value="Genomic_DNA"/>
</dbReference>
<evidence type="ECO:0000313" key="1">
    <source>
        <dbReference type="EMBL" id="MBB6481461.1"/>
    </source>
</evidence>
<organism evidence="1 2">
    <name type="scientific">Spirochaeta isovalerica</name>
    <dbReference type="NCBI Taxonomy" id="150"/>
    <lineage>
        <taxon>Bacteria</taxon>
        <taxon>Pseudomonadati</taxon>
        <taxon>Spirochaetota</taxon>
        <taxon>Spirochaetia</taxon>
        <taxon>Spirochaetales</taxon>
        <taxon>Spirochaetaceae</taxon>
        <taxon>Spirochaeta</taxon>
    </lineage>
</organism>
<dbReference type="PANTHER" id="PTHR33221">
    <property type="entry name" value="WINGED HELIX-TURN-HELIX TRANSCRIPTIONAL REGULATOR, RRF2 FAMILY"/>
    <property type="match status" value="1"/>
</dbReference>
<dbReference type="Proteomes" id="UP000587760">
    <property type="component" value="Unassembled WGS sequence"/>
</dbReference>
<protein>
    <submittedName>
        <fullName evidence="1">Rrf2 family protein</fullName>
    </submittedName>
</protein>
<dbReference type="PROSITE" id="PS01332">
    <property type="entry name" value="HTH_RRF2_1"/>
    <property type="match status" value="1"/>
</dbReference>
<dbReference type="NCBIfam" id="TIGR00738">
    <property type="entry name" value="rrf2_super"/>
    <property type="match status" value="1"/>
</dbReference>
<dbReference type="SUPFAM" id="SSF46785">
    <property type="entry name" value="Winged helix' DNA-binding domain"/>
    <property type="match status" value="1"/>
</dbReference>
<dbReference type="GO" id="GO:0003700">
    <property type="term" value="F:DNA-binding transcription factor activity"/>
    <property type="evidence" value="ECO:0007669"/>
    <property type="project" value="TreeGrafter"/>
</dbReference>
<proteinExistence type="predicted"/>
<dbReference type="GO" id="GO:0005829">
    <property type="term" value="C:cytosol"/>
    <property type="evidence" value="ECO:0007669"/>
    <property type="project" value="TreeGrafter"/>
</dbReference>
<sequence length="144" mass="16344">MKLSTRSRYAARAIIEIAKQTGDKPITRKSICESQEISSSYLENILIVLKNQGIIKTIRGPRGGYVLAKDPEEISMYEIVKAFEGSISAVHCVDDPKNCPRYKDCPTKIVWEALMKSQKDVLDSFNIKDLMMRSENQISPEYLI</sequence>
<keyword evidence="2" id="KW-1185">Reference proteome</keyword>
<gene>
    <name evidence="1" type="ORF">HNR50_003141</name>
</gene>
<reference evidence="1 2" key="1">
    <citation type="submission" date="2020-08" db="EMBL/GenBank/DDBJ databases">
        <title>Genomic Encyclopedia of Type Strains, Phase IV (KMG-IV): sequencing the most valuable type-strain genomes for metagenomic binning, comparative biology and taxonomic classification.</title>
        <authorList>
            <person name="Goeker M."/>
        </authorList>
    </citation>
    <scope>NUCLEOTIDE SEQUENCE [LARGE SCALE GENOMIC DNA]</scope>
    <source>
        <strain evidence="1 2">DSM 2461</strain>
    </source>
</reference>
<dbReference type="PANTHER" id="PTHR33221:SF9">
    <property type="entry name" value="RRF2 FAMILY PROTEIN"/>
    <property type="match status" value="1"/>
</dbReference>
<comment type="caution">
    <text evidence="1">The sequence shown here is derived from an EMBL/GenBank/DDBJ whole genome shotgun (WGS) entry which is preliminary data.</text>
</comment>
<dbReference type="Gene3D" id="1.10.10.10">
    <property type="entry name" value="Winged helix-like DNA-binding domain superfamily/Winged helix DNA-binding domain"/>
    <property type="match status" value="1"/>
</dbReference>